<evidence type="ECO:0000256" key="8">
    <source>
        <dbReference type="ARBA" id="ARBA00042574"/>
    </source>
</evidence>
<keyword evidence="14" id="KW-1185">Reference proteome</keyword>
<gene>
    <name evidence="13" type="ORF">BSAL_92180</name>
</gene>
<dbReference type="VEuPathDB" id="TriTrypDB:BSAL_92180"/>
<comment type="catalytic activity">
    <reaction evidence="9">
        <text>L-seryl-[protein] + UDP-N-acetyl-alpha-D-glucosamine = 3-O-(N-acetyl-beta-D-glucosaminyl)-L-seryl-[protein] + UDP + H(+)</text>
        <dbReference type="Rhea" id="RHEA:48904"/>
        <dbReference type="Rhea" id="RHEA-COMP:9863"/>
        <dbReference type="Rhea" id="RHEA-COMP:12251"/>
        <dbReference type="ChEBI" id="CHEBI:15378"/>
        <dbReference type="ChEBI" id="CHEBI:29999"/>
        <dbReference type="ChEBI" id="CHEBI:57705"/>
        <dbReference type="ChEBI" id="CHEBI:58223"/>
        <dbReference type="ChEBI" id="CHEBI:90838"/>
        <dbReference type="EC" id="2.4.1.255"/>
    </reaction>
</comment>
<keyword evidence="2" id="KW-0328">Glycosyltransferase</keyword>
<evidence type="ECO:0000256" key="3">
    <source>
        <dbReference type="ARBA" id="ARBA00022679"/>
    </source>
</evidence>
<dbReference type="GO" id="GO:0097363">
    <property type="term" value="F:protein O-acetylglucosaminyltransferase activity"/>
    <property type="evidence" value="ECO:0007669"/>
    <property type="project" value="UniProtKB-EC"/>
</dbReference>
<feature type="domain" description="Glycosyltransferase 61 catalytic" evidence="12">
    <location>
        <begin position="457"/>
        <end position="539"/>
    </location>
</feature>
<feature type="region of interest" description="Disordered" evidence="11">
    <location>
        <begin position="43"/>
        <end position="88"/>
    </location>
</feature>
<feature type="non-terminal residue" evidence="13">
    <location>
        <position position="1"/>
    </location>
</feature>
<keyword evidence="4" id="KW-0732">Signal</keyword>
<evidence type="ECO:0000259" key="12">
    <source>
        <dbReference type="Pfam" id="PF04577"/>
    </source>
</evidence>
<proteinExistence type="predicted"/>
<evidence type="ECO:0000256" key="5">
    <source>
        <dbReference type="ARBA" id="ARBA00022824"/>
    </source>
</evidence>
<dbReference type="PANTHER" id="PTHR20961:SF148">
    <property type="entry name" value="EGF DOMAIN-SPECIFIC O-LINKED N-ACETYLGLUCOSAMINE TRANSFERASE"/>
    <property type="match status" value="1"/>
</dbReference>
<evidence type="ECO:0000256" key="2">
    <source>
        <dbReference type="ARBA" id="ARBA00022676"/>
    </source>
</evidence>
<keyword evidence="5" id="KW-0256">Endoplasmic reticulum</keyword>
<reference evidence="14" key="1">
    <citation type="submission" date="2015-09" db="EMBL/GenBank/DDBJ databases">
        <authorList>
            <consortium name="Pathogen Informatics"/>
        </authorList>
    </citation>
    <scope>NUCLEOTIDE SEQUENCE [LARGE SCALE GENOMIC DNA]</scope>
    <source>
        <strain evidence="14">Lake Konstanz</strain>
    </source>
</reference>
<dbReference type="EC" id="2.4.1.255" evidence="1"/>
<dbReference type="PANTHER" id="PTHR20961">
    <property type="entry name" value="GLYCOSYLTRANSFERASE"/>
    <property type="match status" value="1"/>
</dbReference>
<evidence type="ECO:0000256" key="11">
    <source>
        <dbReference type="SAM" id="MobiDB-lite"/>
    </source>
</evidence>
<name>A0A0S4J7V2_BODSA</name>
<keyword evidence="6" id="KW-0325">Glycoprotein</keyword>
<evidence type="ECO:0000256" key="1">
    <source>
        <dbReference type="ARBA" id="ARBA00011970"/>
    </source>
</evidence>
<accession>A0A0S4J7V2</accession>
<evidence type="ECO:0000313" key="13">
    <source>
        <dbReference type="EMBL" id="CUG86249.1"/>
    </source>
</evidence>
<evidence type="ECO:0000256" key="7">
    <source>
        <dbReference type="ARBA" id="ARBA00040944"/>
    </source>
</evidence>
<dbReference type="Pfam" id="PF04577">
    <property type="entry name" value="Glyco_transf_61"/>
    <property type="match status" value="1"/>
</dbReference>
<evidence type="ECO:0000256" key="6">
    <source>
        <dbReference type="ARBA" id="ARBA00023180"/>
    </source>
</evidence>
<keyword evidence="3" id="KW-0808">Transferase</keyword>
<dbReference type="Proteomes" id="UP000051952">
    <property type="component" value="Unassembled WGS sequence"/>
</dbReference>
<evidence type="ECO:0000256" key="10">
    <source>
        <dbReference type="ARBA" id="ARBA00049432"/>
    </source>
</evidence>
<organism evidence="13 14">
    <name type="scientific">Bodo saltans</name>
    <name type="common">Flagellated protozoan</name>
    <dbReference type="NCBI Taxonomy" id="75058"/>
    <lineage>
        <taxon>Eukaryota</taxon>
        <taxon>Discoba</taxon>
        <taxon>Euglenozoa</taxon>
        <taxon>Kinetoplastea</taxon>
        <taxon>Metakinetoplastina</taxon>
        <taxon>Eubodonida</taxon>
        <taxon>Bodonidae</taxon>
        <taxon>Bodo</taxon>
    </lineage>
</organism>
<evidence type="ECO:0000256" key="4">
    <source>
        <dbReference type="ARBA" id="ARBA00022729"/>
    </source>
</evidence>
<evidence type="ECO:0000313" key="14">
    <source>
        <dbReference type="Proteomes" id="UP000051952"/>
    </source>
</evidence>
<dbReference type="OrthoDB" id="1892506at2759"/>
<evidence type="ECO:0000256" key="9">
    <source>
        <dbReference type="ARBA" id="ARBA00048317"/>
    </source>
</evidence>
<comment type="catalytic activity">
    <reaction evidence="10">
        <text>L-threonyl-[protein] + UDP-N-acetyl-alpha-D-glucosamine = 3-O-(N-acetyl-beta-D-glucosaminyl)-L-threonyl-[protein] + UDP + H(+)</text>
        <dbReference type="Rhea" id="RHEA:48908"/>
        <dbReference type="Rhea" id="RHEA-COMP:11060"/>
        <dbReference type="Rhea" id="RHEA-COMP:12252"/>
        <dbReference type="ChEBI" id="CHEBI:15378"/>
        <dbReference type="ChEBI" id="CHEBI:30013"/>
        <dbReference type="ChEBI" id="CHEBI:57705"/>
        <dbReference type="ChEBI" id="CHEBI:58223"/>
        <dbReference type="ChEBI" id="CHEBI:90840"/>
        <dbReference type="EC" id="2.4.1.255"/>
    </reaction>
</comment>
<dbReference type="InterPro" id="IPR049625">
    <property type="entry name" value="Glyco_transf_61_cat"/>
</dbReference>
<dbReference type="AlphaFoldDB" id="A0A0S4J7V2"/>
<dbReference type="EMBL" id="CYKH01001272">
    <property type="protein sequence ID" value="CUG86249.1"/>
    <property type="molecule type" value="Genomic_DNA"/>
</dbReference>
<protein>
    <recommendedName>
        <fullName evidence="7">EGF domain-specific O-linked N-acetylglucosamine transferase</fullName>
        <ecNumber evidence="1">2.4.1.255</ecNumber>
    </recommendedName>
    <alternativeName>
        <fullName evidence="8">Extracellular O-linked N-acetylglucosamine transferase</fullName>
    </alternativeName>
</protein>
<sequence length="606" mass="67943">SNGSPAPVATQTLPPRPSRLVEQQLRHDAVEDHAVTVLPAYTTVPHTTAQHRRTPPPSAPRPSTPVMCKGIDLSSHDPNTHEQPGGTEEEALKYRRTQSSLLWPLPHHNHIPWRSNDGSRPTGGQHHACVEQEVADGMYPWQWHHRASQPSQDGAPGCSLSDFACRLKAYRTLMPQSAVINSMCDGVYGAQLVDRFRASDVPLCSSTGTTLKCKMLTVHSTHDADTCVCRAQHSVVAYDMIHHGDYPWLDFRQGALELACSDTPEGSRIRSEPQKHFMHCIADWMTLGYHSVGEGRSPLACDAKLLCGCHIVTRSGDYSPFALTHDWINLVVLLAVEGLRTEDIQIVMMDRMTTGFYTPVWQYAFSPGRPLMWYPDIHDPQHSQHRGRVCYRNAYFNIPARLSPIYNEDECGSERPGAYRSPLYHVYRDHILHTFRALNTVGGMPGHSPFAAVVVTLIMRRNYATGHSIGRRIGNVDALTKALRKELTSGGVEFVVNQVDYAEHDFDVQLNISRATDVLIAMHGAGLAQMMFMHPWGGVFEFFCPEKPSSNYRYHQLSNKMGLRYDSFSINDERNEVPIAAVMPQLMELGSAVAKDKRLYWERGVS</sequence>
<dbReference type="InterPro" id="IPR007657">
    <property type="entry name" value="Glycosyltransferase_61"/>
</dbReference>
<dbReference type="GO" id="GO:0005788">
    <property type="term" value="C:endoplasmic reticulum lumen"/>
    <property type="evidence" value="ECO:0007669"/>
    <property type="project" value="TreeGrafter"/>
</dbReference>